<evidence type="ECO:0000313" key="3">
    <source>
        <dbReference type="Proteomes" id="UP000236151"/>
    </source>
</evidence>
<evidence type="ECO:0000313" key="2">
    <source>
        <dbReference type="EMBL" id="PNT97052.1"/>
    </source>
</evidence>
<sequence length="156" mass="18400">MQIIKYKRWIFLILIVLAIYSTIIFIFVKNFPLIAHNLIEWFVSEAAEEYNGRVEMPNDYALYRVYPGKNIIVQESSEYIYKTYIGADIKEVGWNERYIIYKRITPNNALEIGLIDTKENEISHLSENEVDEKILELQGYGNIEIKKVESLFPKAR</sequence>
<keyword evidence="1" id="KW-0812">Transmembrane</keyword>
<accession>A0A2K2FE30</accession>
<feature type="transmembrane region" description="Helical" evidence="1">
    <location>
        <begin position="9"/>
        <end position="28"/>
    </location>
</feature>
<dbReference type="OrthoDB" id="2662402at2"/>
<keyword evidence="1" id="KW-0472">Membrane</keyword>
<gene>
    <name evidence="2" type="ORF">CDQ84_14095</name>
</gene>
<protein>
    <submittedName>
        <fullName evidence="2">Uncharacterized protein</fullName>
    </submittedName>
</protein>
<dbReference type="AlphaFoldDB" id="A0A2K2FE30"/>
<dbReference type="KEGG" id="cthd:CDO33_04770"/>
<reference evidence="2 3" key="1">
    <citation type="submission" date="2017-06" db="EMBL/GenBank/DDBJ databases">
        <title>Investigating the central metabolism of Clostridium thermosuccinogenes.</title>
        <authorList>
            <person name="Koendjbiharie J.G."/>
            <person name="van Kranenburg R."/>
        </authorList>
    </citation>
    <scope>NUCLEOTIDE SEQUENCE [LARGE SCALE GENOMIC DNA]</scope>
    <source>
        <strain evidence="2 3">DSM 5806</strain>
    </source>
</reference>
<keyword evidence="1" id="KW-1133">Transmembrane helix</keyword>
<comment type="caution">
    <text evidence="2">The sequence shown here is derived from an EMBL/GenBank/DDBJ whole genome shotgun (WGS) entry which is preliminary data.</text>
</comment>
<name>A0A2K2FE30_9CLOT</name>
<organism evidence="2 3">
    <name type="scientific">Clostridium thermosuccinogenes</name>
    <dbReference type="NCBI Taxonomy" id="84032"/>
    <lineage>
        <taxon>Bacteria</taxon>
        <taxon>Bacillati</taxon>
        <taxon>Bacillota</taxon>
        <taxon>Clostridia</taxon>
        <taxon>Eubacteriales</taxon>
        <taxon>Clostridiaceae</taxon>
        <taxon>Clostridium</taxon>
    </lineage>
</organism>
<evidence type="ECO:0000256" key="1">
    <source>
        <dbReference type="SAM" id="Phobius"/>
    </source>
</evidence>
<dbReference type="Proteomes" id="UP000236151">
    <property type="component" value="Unassembled WGS sequence"/>
</dbReference>
<dbReference type="EMBL" id="NIOJ01000041">
    <property type="protein sequence ID" value="PNT97052.1"/>
    <property type="molecule type" value="Genomic_DNA"/>
</dbReference>
<keyword evidence="3" id="KW-1185">Reference proteome</keyword>
<dbReference type="RefSeq" id="WP_103082379.1">
    <property type="nucleotide sequence ID" value="NZ_CP021850.1"/>
</dbReference>
<proteinExistence type="predicted"/>